<dbReference type="AlphaFoldDB" id="A0A919U6Z9"/>
<evidence type="ECO:0000313" key="3">
    <source>
        <dbReference type="Proteomes" id="UP000660611"/>
    </source>
</evidence>
<feature type="region of interest" description="Disordered" evidence="1">
    <location>
        <begin position="44"/>
        <end position="66"/>
    </location>
</feature>
<keyword evidence="3" id="KW-1185">Reference proteome</keyword>
<dbReference type="EMBL" id="BONQ01000048">
    <property type="protein sequence ID" value="GIG45009.1"/>
    <property type="molecule type" value="Genomic_DNA"/>
</dbReference>
<comment type="caution">
    <text evidence="2">The sequence shown here is derived from an EMBL/GenBank/DDBJ whole genome shotgun (WGS) entry which is preliminary data.</text>
</comment>
<dbReference type="Proteomes" id="UP000660611">
    <property type="component" value="Unassembled WGS sequence"/>
</dbReference>
<gene>
    <name evidence="2" type="ORF">Dsi01nite_030500</name>
</gene>
<accession>A0A919U6Z9</accession>
<reference evidence="2" key="1">
    <citation type="submission" date="2021-01" db="EMBL/GenBank/DDBJ databases">
        <title>Whole genome shotgun sequence of Dactylosporangium siamense NBRC 106093.</title>
        <authorList>
            <person name="Komaki H."/>
            <person name="Tamura T."/>
        </authorList>
    </citation>
    <scope>NUCLEOTIDE SEQUENCE</scope>
    <source>
        <strain evidence="2">NBRC 106093</strain>
    </source>
</reference>
<evidence type="ECO:0000256" key="1">
    <source>
        <dbReference type="SAM" id="MobiDB-lite"/>
    </source>
</evidence>
<sequence>MPGGDVVEGGAAVAMLGTRKMVPGEDRRHGVTVAAQAQPDRWWFGLGRPTRPIEAGEGRPDGGRAQTTQGYLWAFTADEAQRSVWWGTVSNAVGGGIATLAGDFAGSGLGVPVQPWDDPDNVTCEFASSYNAVHDVPPAQDIVGDVVPVQVWQHDIASGTSVERTPDAQQCPDFDRLAGLRAAGSIGDVVFLGGIETTTSGGAQAGGTVMLLAYHTDGTFLGWQRFPEWDNIKNFVVAGGRLYFGVSLAETGEAGTGSGPNPPTGSVQRWRGTAANPFRFEEVGLLGNQPTYFTVHQDRIVTGTWVGTGSSEPAGVYVSPPLHELSTRTRTGWQLVFTAAHLFPDPLTAAAMVSFAVTSFEGWIYATFGIPSVAPSLTRHLATHPDQSGGSFPDLAMAYLRSSPGGVVYRIKDPGQLNQQVELLYGERRYWVFDPDSEDWALRDNLLHQNPRFGGGGFGTRFNDYVGWGAAVFRGKLYLGTFNTEKVLRDITLNPTTGLLNQILRRPVPAVEAALWRQLASRLVFRDERTAGQVWVFDDADSPARPLTTTGFNNACNWGIRGVLPVGDEHLFFGTNQGWQYPTEPRDDPPRRAGWQLLKLTPAAAGDGTATGLLQDLLLKLRIT</sequence>
<protein>
    <submittedName>
        <fullName evidence="2">Uncharacterized protein</fullName>
    </submittedName>
</protein>
<proteinExistence type="predicted"/>
<organism evidence="2 3">
    <name type="scientific">Dactylosporangium siamense</name>
    <dbReference type="NCBI Taxonomy" id="685454"/>
    <lineage>
        <taxon>Bacteria</taxon>
        <taxon>Bacillati</taxon>
        <taxon>Actinomycetota</taxon>
        <taxon>Actinomycetes</taxon>
        <taxon>Micromonosporales</taxon>
        <taxon>Micromonosporaceae</taxon>
        <taxon>Dactylosporangium</taxon>
    </lineage>
</organism>
<evidence type="ECO:0000313" key="2">
    <source>
        <dbReference type="EMBL" id="GIG45009.1"/>
    </source>
</evidence>
<name>A0A919U6Z9_9ACTN</name>